<feature type="compositionally biased region" description="Polar residues" evidence="3">
    <location>
        <begin position="833"/>
        <end position="847"/>
    </location>
</feature>
<dbReference type="InterPro" id="IPR013761">
    <property type="entry name" value="SAM/pointed_sf"/>
</dbReference>
<dbReference type="Pfam" id="PF00169">
    <property type="entry name" value="PH"/>
    <property type="match status" value="1"/>
</dbReference>
<dbReference type="FunFam" id="1.10.150.50:FF:000082">
    <property type="entry name" value="Polarized growth protein boi2"/>
    <property type="match status" value="1"/>
</dbReference>
<feature type="region of interest" description="Disordered" evidence="3">
    <location>
        <begin position="502"/>
        <end position="586"/>
    </location>
</feature>
<feature type="compositionally biased region" description="Polar residues" evidence="3">
    <location>
        <begin position="689"/>
        <end position="700"/>
    </location>
</feature>
<dbReference type="InterPro" id="IPR001660">
    <property type="entry name" value="SAM"/>
</dbReference>
<dbReference type="InterPro" id="IPR001452">
    <property type="entry name" value="SH3_domain"/>
</dbReference>
<dbReference type="InterPro" id="IPR011993">
    <property type="entry name" value="PH-like_dom_sf"/>
</dbReference>
<dbReference type="SUPFAM" id="SSF50729">
    <property type="entry name" value="PH domain-like"/>
    <property type="match status" value="1"/>
</dbReference>
<dbReference type="SMART" id="SM00233">
    <property type="entry name" value="PH"/>
    <property type="match status" value="1"/>
</dbReference>
<reference evidence="7 8" key="1">
    <citation type="submission" date="2013-03" db="EMBL/GenBank/DDBJ databases">
        <title>The Genome Sequence of Phialophora europaea CBS 101466.</title>
        <authorList>
            <consortium name="The Broad Institute Genomics Platform"/>
            <person name="Cuomo C."/>
            <person name="de Hoog S."/>
            <person name="Gorbushina A."/>
            <person name="Walker B."/>
            <person name="Young S.K."/>
            <person name="Zeng Q."/>
            <person name="Gargeya S."/>
            <person name="Fitzgerald M."/>
            <person name="Haas B."/>
            <person name="Abouelleil A."/>
            <person name="Allen A.W."/>
            <person name="Alvarado L."/>
            <person name="Arachchi H.M."/>
            <person name="Berlin A.M."/>
            <person name="Chapman S.B."/>
            <person name="Gainer-Dewar J."/>
            <person name="Goldberg J."/>
            <person name="Griggs A."/>
            <person name="Gujja S."/>
            <person name="Hansen M."/>
            <person name="Howarth C."/>
            <person name="Imamovic A."/>
            <person name="Ireland A."/>
            <person name="Larimer J."/>
            <person name="McCowan C."/>
            <person name="Murphy C."/>
            <person name="Pearson M."/>
            <person name="Poon T.W."/>
            <person name="Priest M."/>
            <person name="Roberts A."/>
            <person name="Saif S."/>
            <person name="Shea T."/>
            <person name="Sisk P."/>
            <person name="Sykes S."/>
            <person name="Wortman J."/>
            <person name="Nusbaum C."/>
            <person name="Birren B."/>
        </authorList>
    </citation>
    <scope>NUCLEOTIDE SEQUENCE [LARGE SCALE GENOMIC DNA]</scope>
    <source>
        <strain evidence="7 8">CBS 101466</strain>
    </source>
</reference>
<dbReference type="GeneID" id="19974851"/>
<feature type="compositionally biased region" description="Polar residues" evidence="3">
    <location>
        <begin position="325"/>
        <end position="337"/>
    </location>
</feature>
<evidence type="ECO:0000256" key="1">
    <source>
        <dbReference type="ARBA" id="ARBA00022443"/>
    </source>
</evidence>
<feature type="compositionally biased region" description="Polar residues" evidence="3">
    <location>
        <begin position="666"/>
        <end position="675"/>
    </location>
</feature>
<dbReference type="Proteomes" id="UP000030752">
    <property type="component" value="Unassembled WGS sequence"/>
</dbReference>
<feature type="region of interest" description="Disordered" evidence="3">
    <location>
        <begin position="324"/>
        <end position="354"/>
    </location>
</feature>
<evidence type="ECO:0000259" key="6">
    <source>
        <dbReference type="PROSITE" id="PS50105"/>
    </source>
</evidence>
<feature type="compositionally biased region" description="Basic and acidic residues" evidence="3">
    <location>
        <begin position="921"/>
        <end position="930"/>
    </location>
</feature>
<dbReference type="PANTHER" id="PTHR12092:SF16">
    <property type="entry name" value="PH DOMAIN-CONTAINING PROTEIN"/>
    <property type="match status" value="1"/>
</dbReference>
<sequence length="995" mass="108360">MAQQPQQPQQQRSPDSLQPGNILVVVHDFDARGPDELTLRKAERVELVELDDGFGDGWYLGRHLTRGATGLFPAGMSSTPKNVNLPNKAPVYTAKLPANIAAMHSPTAQSYVHSPNAVPPIVSDPSSSNHGFAEGKQQETRPLSDSTYGQTAPAPFTRNSLPQNSSSYNPMVQRSIGETLGGTHNGQDSPVMNETLSVIDEHITDLSTPRQSLGPPQRITEDSESEYSSHLDRMSFLAGPETDEEDNAGLTKEEVSQWDHKQVAAHLRSLGVDSRHCDIFEEQEISGDVLLEMDQSFIQMKEFDFGVMGRRLKTWHKIRDFQLEVSGSQSSRQNSNTPQPPPDTAGRTGSRVLSGGAILPRIPSLSERQGLQVRQSQQSAGQLPSPTQTQQSQNGARTSQATGTPPSSWRASTGPDSPSRPSAAQLRDTSHSRRHSSIDFGKPPDLELSSASFASTTSPHKKQPSFDRHWSGAPHTPASTNITSPSIHTHTLKKQESLDMSLESPLLTGPPNLDLDRGYFSGNEVDNRKSRNVLKKRESTGSPAHSRQSSMLDEPRRATTGTKRHSRLSSVDSSRDPAMSFASPASKAYHSSSFKGRFRSASARGPMLKQVSSGHSPTVTNLENEQITALPSAEASLASKMNIPAKARKLMGLRAASEAVTDTEKASASSSQNILPESLEDSPVASPADGSQTPSATSHSFDFENTDASSKAADQAPSVGLSTRASQRARPKTKQQTSAYTKGLLKITPEEARKHCDHHGWMKKKSSTLMTTWKPRLFILRGRRLSYYYSENDTEERGIIDISGHKVLVANSDPITTLHATITGAKGSPFPSPNSGDTSPTTPKTPNQAFFFKLVPPKAGMSRAVQFTKPTIHYFQVDSTAEGRKWMGEIMKATIMHDLTTYETTNKQKTITLAKAKARKERPPGLKDVDEMTLQEDDEEDNKENKDKENPDSGLNISGLEMQSSALTETIEEEKEALSDDQAATQPGQPSTAVS</sequence>
<dbReference type="RefSeq" id="XP_008720058.1">
    <property type="nucleotide sequence ID" value="XM_008721836.1"/>
</dbReference>
<gene>
    <name evidence="7" type="ORF">HMPREF1541_07512</name>
</gene>
<feature type="region of interest" description="Disordered" evidence="3">
    <location>
        <begin position="823"/>
        <end position="847"/>
    </location>
</feature>
<keyword evidence="1 2" id="KW-0728">SH3 domain</keyword>
<dbReference type="Gene3D" id="1.10.150.50">
    <property type="entry name" value="Transcription Factor, Ets-1"/>
    <property type="match status" value="1"/>
</dbReference>
<dbReference type="GO" id="GO:0005886">
    <property type="term" value="C:plasma membrane"/>
    <property type="evidence" value="ECO:0007669"/>
    <property type="project" value="TreeGrafter"/>
</dbReference>
<evidence type="ECO:0000259" key="4">
    <source>
        <dbReference type="PROSITE" id="PS50002"/>
    </source>
</evidence>
<dbReference type="InterPro" id="IPR036028">
    <property type="entry name" value="SH3-like_dom_sf"/>
</dbReference>
<dbReference type="InterPro" id="IPR001849">
    <property type="entry name" value="PH_domain"/>
</dbReference>
<dbReference type="Pfam" id="PF00018">
    <property type="entry name" value="SH3_1"/>
    <property type="match status" value="1"/>
</dbReference>
<feature type="compositionally biased region" description="Polar residues" evidence="3">
    <location>
        <begin position="477"/>
        <end position="486"/>
    </location>
</feature>
<feature type="compositionally biased region" description="Basic and acidic residues" evidence="3">
    <location>
        <begin position="525"/>
        <end position="539"/>
    </location>
</feature>
<dbReference type="STRING" id="1220924.W2RQA2"/>
<dbReference type="Gene3D" id="2.30.30.40">
    <property type="entry name" value="SH3 Domains"/>
    <property type="match status" value="1"/>
</dbReference>
<dbReference type="AlphaFoldDB" id="W2RQA2"/>
<dbReference type="VEuPathDB" id="FungiDB:HMPREF1541_07512"/>
<protein>
    <recommendedName>
        <fullName evidence="9">Polarized growth protein Boi2</fullName>
    </recommendedName>
</protein>
<accession>W2RQA2</accession>
<evidence type="ECO:0000259" key="5">
    <source>
        <dbReference type="PROSITE" id="PS50003"/>
    </source>
</evidence>
<dbReference type="HOGENOM" id="CLU_011433_0_0_1"/>
<dbReference type="PROSITE" id="PS50003">
    <property type="entry name" value="PH_DOMAIN"/>
    <property type="match status" value="1"/>
</dbReference>
<dbReference type="FunCoup" id="W2RQA2">
    <property type="interactions" value="164"/>
</dbReference>
<dbReference type="OrthoDB" id="73680at2759"/>
<dbReference type="PROSITE" id="PS50002">
    <property type="entry name" value="SH3"/>
    <property type="match status" value="1"/>
</dbReference>
<feature type="compositionally biased region" description="Acidic residues" evidence="3">
    <location>
        <begin position="931"/>
        <end position="942"/>
    </location>
</feature>
<feature type="region of interest" description="Disordered" evidence="3">
    <location>
        <begin position="915"/>
        <end position="995"/>
    </location>
</feature>
<dbReference type="SMART" id="SM00454">
    <property type="entry name" value="SAM"/>
    <property type="match status" value="1"/>
</dbReference>
<dbReference type="SUPFAM" id="SSF47769">
    <property type="entry name" value="SAM/Pointed domain"/>
    <property type="match status" value="1"/>
</dbReference>
<dbReference type="CDD" id="cd09535">
    <property type="entry name" value="SAM_BOI-like_fungal"/>
    <property type="match status" value="1"/>
</dbReference>
<feature type="region of interest" description="Disordered" evidence="3">
    <location>
        <begin position="368"/>
        <end position="486"/>
    </location>
</feature>
<evidence type="ECO:0000256" key="2">
    <source>
        <dbReference type="PROSITE-ProRule" id="PRU00192"/>
    </source>
</evidence>
<feature type="region of interest" description="Disordered" evidence="3">
    <location>
        <begin position="207"/>
        <end position="231"/>
    </location>
</feature>
<dbReference type="SUPFAM" id="SSF50044">
    <property type="entry name" value="SH3-domain"/>
    <property type="match status" value="1"/>
</dbReference>
<dbReference type="PANTHER" id="PTHR12092">
    <property type="entry name" value="PLECKSTRIN"/>
    <property type="match status" value="1"/>
</dbReference>
<dbReference type="SMART" id="SM00326">
    <property type="entry name" value="SH3"/>
    <property type="match status" value="1"/>
</dbReference>
<feature type="compositionally biased region" description="Polar residues" evidence="3">
    <location>
        <begin position="953"/>
        <end position="968"/>
    </location>
</feature>
<dbReference type="InParanoid" id="W2RQA2"/>
<proteinExistence type="predicted"/>
<feature type="compositionally biased region" description="Polar residues" evidence="3">
    <location>
        <begin position="368"/>
        <end position="382"/>
    </location>
</feature>
<feature type="region of interest" description="Disordered" evidence="3">
    <location>
        <begin position="662"/>
        <end position="739"/>
    </location>
</feature>
<dbReference type="eggNOG" id="ENOG502QPMX">
    <property type="taxonomic scope" value="Eukaryota"/>
</dbReference>
<feature type="region of interest" description="Disordered" evidence="3">
    <location>
        <begin position="123"/>
        <end position="165"/>
    </location>
</feature>
<feature type="compositionally biased region" description="Polar residues" evidence="3">
    <location>
        <begin position="140"/>
        <end position="150"/>
    </location>
</feature>
<feature type="domain" description="SH3" evidence="4">
    <location>
        <begin position="18"/>
        <end position="82"/>
    </location>
</feature>
<evidence type="ECO:0000256" key="3">
    <source>
        <dbReference type="SAM" id="MobiDB-lite"/>
    </source>
</evidence>
<keyword evidence="8" id="KW-1185">Reference proteome</keyword>
<evidence type="ECO:0008006" key="9">
    <source>
        <dbReference type="Google" id="ProtNLM"/>
    </source>
</evidence>
<feature type="domain" description="PH" evidence="5">
    <location>
        <begin position="755"/>
        <end position="895"/>
    </location>
</feature>
<dbReference type="Pfam" id="PF07647">
    <property type="entry name" value="SAM_2"/>
    <property type="match status" value="1"/>
</dbReference>
<evidence type="ECO:0000313" key="7">
    <source>
        <dbReference type="EMBL" id="ETN37889.1"/>
    </source>
</evidence>
<dbReference type="Gene3D" id="2.30.29.30">
    <property type="entry name" value="Pleckstrin-homology domain (PH domain)/Phosphotyrosine-binding domain (PTB)"/>
    <property type="match status" value="1"/>
</dbReference>
<evidence type="ECO:0000313" key="8">
    <source>
        <dbReference type="Proteomes" id="UP000030752"/>
    </source>
</evidence>
<dbReference type="EMBL" id="KB822723">
    <property type="protein sequence ID" value="ETN37889.1"/>
    <property type="molecule type" value="Genomic_DNA"/>
</dbReference>
<organism evidence="7 8">
    <name type="scientific">Cyphellophora europaea (strain CBS 101466)</name>
    <name type="common">Phialophora europaea</name>
    <dbReference type="NCBI Taxonomy" id="1220924"/>
    <lineage>
        <taxon>Eukaryota</taxon>
        <taxon>Fungi</taxon>
        <taxon>Dikarya</taxon>
        <taxon>Ascomycota</taxon>
        <taxon>Pezizomycotina</taxon>
        <taxon>Eurotiomycetes</taxon>
        <taxon>Chaetothyriomycetidae</taxon>
        <taxon>Chaetothyriales</taxon>
        <taxon>Cyphellophoraceae</taxon>
        <taxon>Cyphellophora</taxon>
    </lineage>
</organism>
<dbReference type="InterPro" id="IPR037370">
    <property type="entry name" value="Pleckstrin"/>
</dbReference>
<dbReference type="PROSITE" id="PS50105">
    <property type="entry name" value="SAM_DOMAIN"/>
    <property type="match status" value="1"/>
</dbReference>
<name>W2RQA2_CYPE1</name>
<feature type="compositionally biased region" description="Polar residues" evidence="3">
    <location>
        <begin position="394"/>
        <end position="422"/>
    </location>
</feature>
<feature type="compositionally biased region" description="Polar residues" evidence="3">
    <location>
        <begin position="540"/>
        <end position="551"/>
    </location>
</feature>
<feature type="compositionally biased region" description="Low complexity" evidence="3">
    <location>
        <begin position="384"/>
        <end position="393"/>
    </location>
</feature>
<feature type="compositionally biased region" description="Polar residues" evidence="3">
    <location>
        <begin position="982"/>
        <end position="995"/>
    </location>
</feature>
<dbReference type="GO" id="GO:0030036">
    <property type="term" value="P:actin cytoskeleton organization"/>
    <property type="evidence" value="ECO:0007669"/>
    <property type="project" value="TreeGrafter"/>
</dbReference>
<feature type="domain" description="SAM" evidence="6">
    <location>
        <begin position="258"/>
        <end position="324"/>
    </location>
</feature>
<feature type="compositionally biased region" description="Polar residues" evidence="3">
    <location>
        <begin position="449"/>
        <end position="458"/>
    </location>
</feature>